<dbReference type="GO" id="GO:0098592">
    <property type="term" value="C:cytoplasmic side of apical plasma membrane"/>
    <property type="evidence" value="ECO:0007669"/>
    <property type="project" value="TreeGrafter"/>
</dbReference>
<dbReference type="SMART" id="SM00295">
    <property type="entry name" value="B41"/>
    <property type="match status" value="1"/>
</dbReference>
<feature type="region of interest" description="Disordered" evidence="1">
    <location>
        <begin position="1"/>
        <end position="27"/>
    </location>
</feature>
<dbReference type="InterPro" id="IPR029071">
    <property type="entry name" value="Ubiquitin-like_domsf"/>
</dbReference>
<proteinExistence type="predicted"/>
<protein>
    <recommendedName>
        <fullName evidence="2">FERM domain-containing protein</fullName>
    </recommendedName>
</protein>
<dbReference type="Proteomes" id="UP000215902">
    <property type="component" value="Unassembled WGS sequence"/>
</dbReference>
<dbReference type="InterPro" id="IPR019749">
    <property type="entry name" value="Band_41_domain"/>
</dbReference>
<dbReference type="Gene3D" id="3.10.20.90">
    <property type="entry name" value="Phosphatidylinositol 3-kinase Catalytic Subunit, Chain A, domain 1"/>
    <property type="match status" value="1"/>
</dbReference>
<dbReference type="PANTHER" id="PTHR13429:SF5">
    <property type="entry name" value="PROTEIN EXPANDED"/>
    <property type="match status" value="1"/>
</dbReference>
<gene>
    <name evidence="3" type="ORF">BOX15_Mlig034476g1</name>
</gene>
<dbReference type="SUPFAM" id="SSF50729">
    <property type="entry name" value="PH domain-like"/>
    <property type="match status" value="1"/>
</dbReference>
<dbReference type="InterPro" id="IPR018979">
    <property type="entry name" value="FERM_N"/>
</dbReference>
<dbReference type="EMBL" id="NIVC01002382">
    <property type="protein sequence ID" value="PAA58372.1"/>
    <property type="molecule type" value="Genomic_DNA"/>
</dbReference>
<feature type="region of interest" description="Disordered" evidence="1">
    <location>
        <begin position="578"/>
        <end position="597"/>
    </location>
</feature>
<dbReference type="Pfam" id="PF00373">
    <property type="entry name" value="FERM_M"/>
    <property type="match status" value="1"/>
</dbReference>
<accession>A0A267ECE1</accession>
<sequence length="633" mass="69881">PVGPRQSRMSGRSSAASQSQDSSSRFYQSPRDKKLLCVSLVSGENVFLSYDKRTTIGEIFDKVCEQKDIRESSMFGIAVRMHSFYLFLRHETRVDRVKFKDLLKKNSAFHSRLGSGKGKRQAAASNGDLTAIDPNEASAASYEQYTNNRVYFRVKFYVRTNALPEKAAKMYYYLQIRENVLRYNMLLNESTIFQLIAFSLQADYGSYRTDLGTAKEPYFNVQKYCPLWLIERYGADWLLQHLPTQHASLELMTQSEAVFRYIRLASEMQNIAHNQHIVKVMEKGPANNDGSLFLGIGPVGISLYEPRNLIHVFMVHASTLPWADIVRLRCQRKRLEILPKGGRPLLMGFSTTTQAEYTLWLCKELHRYQLLSQMYASSTRRAVEADEMTPHQEMLVVPGRRISSQTGAVATAAARPSASVGLEQSDEIFNLYLNQTRQAASVEEEAAAEGNGDDAGFGYGYGYDFGYGYGYGVSDTGAEVAEIDFQQQQQQQLQQSQKQQLESAERLQQQQAISASLPLLPEVAALKDRLRLRGGGGGGGGGGGSSGEFLNLSLPLLTGLLSSQEAGGSIADSYSSGAATGGVGGDTAASVQRHHSSVEPVSIHAGLQQQHLRKQAYVNLGATVDDLSLLSSA</sequence>
<evidence type="ECO:0000259" key="2">
    <source>
        <dbReference type="PROSITE" id="PS50057"/>
    </source>
</evidence>
<evidence type="ECO:0000256" key="1">
    <source>
        <dbReference type="SAM" id="MobiDB-lite"/>
    </source>
</evidence>
<evidence type="ECO:0000313" key="3">
    <source>
        <dbReference type="EMBL" id="PAA58372.1"/>
    </source>
</evidence>
<dbReference type="CDD" id="cd14473">
    <property type="entry name" value="FERM_B-lobe"/>
    <property type="match status" value="1"/>
</dbReference>
<dbReference type="GO" id="GO:0035332">
    <property type="term" value="P:positive regulation of hippo signaling"/>
    <property type="evidence" value="ECO:0007669"/>
    <property type="project" value="TreeGrafter"/>
</dbReference>
<dbReference type="Gene3D" id="2.30.29.30">
    <property type="entry name" value="Pleckstrin-homology domain (PH domain)/Phosphotyrosine-binding domain (PTB)"/>
    <property type="match status" value="1"/>
</dbReference>
<dbReference type="STRING" id="282301.A0A267ECE1"/>
<name>A0A267ECE1_9PLAT</name>
<dbReference type="SUPFAM" id="SSF54236">
    <property type="entry name" value="Ubiquitin-like"/>
    <property type="match status" value="1"/>
</dbReference>
<comment type="caution">
    <text evidence="3">The sequence shown here is derived from an EMBL/GenBank/DDBJ whole genome shotgun (WGS) entry which is preliminary data.</text>
</comment>
<dbReference type="Pfam" id="PF09379">
    <property type="entry name" value="FERM_N"/>
    <property type="match status" value="1"/>
</dbReference>
<reference evidence="3 4" key="1">
    <citation type="submission" date="2017-06" db="EMBL/GenBank/DDBJ databases">
        <title>A platform for efficient transgenesis in Macrostomum lignano, a flatworm model organism for stem cell research.</title>
        <authorList>
            <person name="Berezikov E."/>
        </authorList>
    </citation>
    <scope>NUCLEOTIDE SEQUENCE [LARGE SCALE GENOMIC DNA]</scope>
    <source>
        <strain evidence="3">DV1</strain>
        <tissue evidence="3">Whole organism</tissue>
    </source>
</reference>
<dbReference type="InterPro" id="IPR035963">
    <property type="entry name" value="FERM_2"/>
</dbReference>
<organism evidence="3 4">
    <name type="scientific">Macrostomum lignano</name>
    <dbReference type="NCBI Taxonomy" id="282301"/>
    <lineage>
        <taxon>Eukaryota</taxon>
        <taxon>Metazoa</taxon>
        <taxon>Spiralia</taxon>
        <taxon>Lophotrochozoa</taxon>
        <taxon>Platyhelminthes</taxon>
        <taxon>Rhabditophora</taxon>
        <taxon>Macrostomorpha</taxon>
        <taxon>Macrostomida</taxon>
        <taxon>Macrostomidae</taxon>
        <taxon>Macrostomum</taxon>
    </lineage>
</organism>
<feature type="non-terminal residue" evidence="3">
    <location>
        <position position="1"/>
    </location>
</feature>
<feature type="domain" description="FERM" evidence="2">
    <location>
        <begin position="34"/>
        <end position="373"/>
    </location>
</feature>
<dbReference type="PANTHER" id="PTHR13429">
    <property type="entry name" value="FERM DOMAIN (PROTEIN4.1-EZRIN-RADIXIN-MOESIN) FAMILY"/>
    <property type="match status" value="1"/>
</dbReference>
<dbReference type="InterPro" id="IPR000299">
    <property type="entry name" value="FERM_domain"/>
</dbReference>
<dbReference type="PROSITE" id="PS50057">
    <property type="entry name" value="FERM_3"/>
    <property type="match status" value="1"/>
</dbReference>
<dbReference type="InterPro" id="IPR047145">
    <property type="entry name" value="FRMD6-like"/>
</dbReference>
<dbReference type="Gene3D" id="1.20.80.10">
    <property type="match status" value="1"/>
</dbReference>
<keyword evidence="4" id="KW-1185">Reference proteome</keyword>
<dbReference type="SUPFAM" id="SSF47031">
    <property type="entry name" value="Second domain of FERM"/>
    <property type="match status" value="1"/>
</dbReference>
<dbReference type="InterPro" id="IPR019748">
    <property type="entry name" value="FERM_central"/>
</dbReference>
<evidence type="ECO:0000313" key="4">
    <source>
        <dbReference type="Proteomes" id="UP000215902"/>
    </source>
</evidence>
<dbReference type="InterPro" id="IPR011993">
    <property type="entry name" value="PH-like_dom_sf"/>
</dbReference>
<dbReference type="AlphaFoldDB" id="A0A267ECE1"/>
<dbReference type="OrthoDB" id="5957665at2759"/>
<dbReference type="InterPro" id="IPR014352">
    <property type="entry name" value="FERM/acyl-CoA-bd_prot_sf"/>
</dbReference>